<keyword evidence="4" id="KW-0548">Nucleotidyltransferase</keyword>
<sequence length="307" mass="34084">MKIGEFAERNQVTAKMLRHYDEVGLLKPAAIDPFTGYRSYEPEQSHRLNWILILKNLGFSLGDIKAILGGPVDVDVLIRELIRKRIEIASAFNEQMQKKIAIDRLIFILEKEGFAMEKQVDLLHIEQSSVHDIKKNIPNMETFLEEAARIVSRGKDGESMAVLRLDISRFKQVNDDYGFDVGDNVIVAIYQIIAASIDSSRCTAAIGRAHGDEFVIFARAEKIASEQLAASIIETVKSFDFAAIGCPRAMGCYIGGLVGYPRTVLDIRSIIEHSIETLDQARAKGPNAYAIEPFIMPSSHAGQNSAS</sequence>
<gene>
    <name evidence="4" type="ORF">NQZ67_26060</name>
</gene>
<dbReference type="PANTHER" id="PTHR30204:SF97">
    <property type="entry name" value="MERR FAMILY REGULATORY PROTEIN"/>
    <property type="match status" value="1"/>
</dbReference>
<evidence type="ECO:0000313" key="4">
    <source>
        <dbReference type="EMBL" id="MCR2807356.1"/>
    </source>
</evidence>
<dbReference type="InterPro" id="IPR000160">
    <property type="entry name" value="GGDEF_dom"/>
</dbReference>
<dbReference type="InterPro" id="IPR047057">
    <property type="entry name" value="MerR_fam"/>
</dbReference>
<evidence type="ECO:0000259" key="2">
    <source>
        <dbReference type="PROSITE" id="PS50887"/>
    </source>
</evidence>
<dbReference type="CDD" id="cd01949">
    <property type="entry name" value="GGDEF"/>
    <property type="match status" value="1"/>
</dbReference>
<dbReference type="SMART" id="SM00422">
    <property type="entry name" value="HTH_MERR"/>
    <property type="match status" value="1"/>
</dbReference>
<dbReference type="GO" id="GO:0003700">
    <property type="term" value="F:DNA-binding transcription factor activity"/>
    <property type="evidence" value="ECO:0007669"/>
    <property type="project" value="InterPro"/>
</dbReference>
<dbReference type="Pfam" id="PF00990">
    <property type="entry name" value="GGDEF"/>
    <property type="match status" value="1"/>
</dbReference>
<reference evidence="4" key="1">
    <citation type="submission" date="2022-08" db="EMBL/GenBank/DDBJ databases">
        <title>The genomic sequence of strain Paenibacillus sp. SCIV0701.</title>
        <authorList>
            <person name="Zhao H."/>
        </authorList>
    </citation>
    <scope>NUCLEOTIDE SEQUENCE</scope>
    <source>
        <strain evidence="4">SCIV0701</strain>
    </source>
</reference>
<keyword evidence="4" id="KW-0808">Transferase</keyword>
<dbReference type="EMBL" id="JANIPJ010000026">
    <property type="protein sequence ID" value="MCR2807356.1"/>
    <property type="molecule type" value="Genomic_DNA"/>
</dbReference>
<dbReference type="EC" id="2.7.7.65" evidence="4"/>
<dbReference type="Gene3D" id="1.10.1660.10">
    <property type="match status" value="1"/>
</dbReference>
<organism evidence="4 5">
    <name type="scientific">Paenibacillus soyae</name>
    <dbReference type="NCBI Taxonomy" id="2969249"/>
    <lineage>
        <taxon>Bacteria</taxon>
        <taxon>Bacillati</taxon>
        <taxon>Bacillota</taxon>
        <taxon>Bacilli</taxon>
        <taxon>Bacillales</taxon>
        <taxon>Paenibacillaceae</taxon>
        <taxon>Paenibacillus</taxon>
    </lineage>
</organism>
<dbReference type="PROSITE" id="PS50937">
    <property type="entry name" value="HTH_MERR_2"/>
    <property type="match status" value="1"/>
</dbReference>
<dbReference type="PANTHER" id="PTHR30204">
    <property type="entry name" value="REDOX-CYCLING DRUG-SENSING TRANSCRIPTIONAL ACTIVATOR SOXR"/>
    <property type="match status" value="1"/>
</dbReference>
<dbReference type="SMART" id="SM00267">
    <property type="entry name" value="GGDEF"/>
    <property type="match status" value="1"/>
</dbReference>
<keyword evidence="5" id="KW-1185">Reference proteome</keyword>
<dbReference type="InterPro" id="IPR000551">
    <property type="entry name" value="MerR-type_HTH_dom"/>
</dbReference>
<evidence type="ECO:0000259" key="3">
    <source>
        <dbReference type="PROSITE" id="PS50937"/>
    </source>
</evidence>
<dbReference type="SUPFAM" id="SSF46955">
    <property type="entry name" value="Putative DNA-binding domain"/>
    <property type="match status" value="1"/>
</dbReference>
<comment type="caution">
    <text evidence="4">The sequence shown here is derived from an EMBL/GenBank/DDBJ whole genome shotgun (WGS) entry which is preliminary data.</text>
</comment>
<dbReference type="InterPro" id="IPR009061">
    <property type="entry name" value="DNA-bd_dom_put_sf"/>
</dbReference>
<dbReference type="GO" id="GO:0003677">
    <property type="term" value="F:DNA binding"/>
    <property type="evidence" value="ECO:0007669"/>
    <property type="project" value="UniProtKB-KW"/>
</dbReference>
<dbReference type="InterPro" id="IPR029787">
    <property type="entry name" value="Nucleotide_cyclase"/>
</dbReference>
<proteinExistence type="predicted"/>
<keyword evidence="1" id="KW-0238">DNA-binding</keyword>
<dbReference type="NCBIfam" id="TIGR00254">
    <property type="entry name" value="GGDEF"/>
    <property type="match status" value="1"/>
</dbReference>
<evidence type="ECO:0000313" key="5">
    <source>
        <dbReference type="Proteomes" id="UP001141950"/>
    </source>
</evidence>
<dbReference type="GO" id="GO:0052621">
    <property type="term" value="F:diguanylate cyclase activity"/>
    <property type="evidence" value="ECO:0007669"/>
    <property type="project" value="UniProtKB-EC"/>
</dbReference>
<dbReference type="InterPro" id="IPR043128">
    <property type="entry name" value="Rev_trsase/Diguanyl_cyclase"/>
</dbReference>
<protein>
    <submittedName>
        <fullName evidence="4">Diguanylate cyclase</fullName>
        <ecNumber evidence="4">2.7.7.65</ecNumber>
    </submittedName>
</protein>
<dbReference type="SUPFAM" id="SSF55073">
    <property type="entry name" value="Nucleotide cyclase"/>
    <property type="match status" value="1"/>
</dbReference>
<dbReference type="AlphaFoldDB" id="A0A9X2MUP8"/>
<dbReference type="Pfam" id="PF13411">
    <property type="entry name" value="MerR_1"/>
    <property type="match status" value="1"/>
</dbReference>
<evidence type="ECO:0000256" key="1">
    <source>
        <dbReference type="ARBA" id="ARBA00023125"/>
    </source>
</evidence>
<dbReference type="RefSeq" id="WP_257451767.1">
    <property type="nucleotide sequence ID" value="NZ_JANIPJ010000026.1"/>
</dbReference>
<feature type="domain" description="HTH merR-type" evidence="3">
    <location>
        <begin position="1"/>
        <end position="70"/>
    </location>
</feature>
<dbReference type="PROSITE" id="PS50887">
    <property type="entry name" value="GGDEF"/>
    <property type="match status" value="1"/>
</dbReference>
<accession>A0A9X2MUP8</accession>
<dbReference type="Gene3D" id="3.30.70.270">
    <property type="match status" value="1"/>
</dbReference>
<name>A0A9X2MUP8_9BACL</name>
<dbReference type="Proteomes" id="UP001141950">
    <property type="component" value="Unassembled WGS sequence"/>
</dbReference>
<feature type="domain" description="GGDEF" evidence="2">
    <location>
        <begin position="158"/>
        <end position="294"/>
    </location>
</feature>